<evidence type="ECO:0000313" key="3">
    <source>
        <dbReference type="Proteomes" id="UP000054937"/>
    </source>
</evidence>
<reference evidence="2 3" key="1">
    <citation type="journal article" date="2015" name="Sci. Rep.">
        <title>Genome of the facultative scuticociliatosis pathogen Pseudocohnilembus persalinus provides insight into its virulence through horizontal gene transfer.</title>
        <authorList>
            <person name="Xiong J."/>
            <person name="Wang G."/>
            <person name="Cheng J."/>
            <person name="Tian M."/>
            <person name="Pan X."/>
            <person name="Warren A."/>
            <person name="Jiang C."/>
            <person name="Yuan D."/>
            <person name="Miao W."/>
        </authorList>
    </citation>
    <scope>NUCLEOTIDE SEQUENCE [LARGE SCALE GENOMIC DNA]</scope>
    <source>
        <strain evidence="2">36N120E</strain>
    </source>
</reference>
<organism evidence="2 3">
    <name type="scientific">Pseudocohnilembus persalinus</name>
    <name type="common">Ciliate</name>
    <dbReference type="NCBI Taxonomy" id="266149"/>
    <lineage>
        <taxon>Eukaryota</taxon>
        <taxon>Sar</taxon>
        <taxon>Alveolata</taxon>
        <taxon>Ciliophora</taxon>
        <taxon>Intramacronucleata</taxon>
        <taxon>Oligohymenophorea</taxon>
        <taxon>Scuticociliatia</taxon>
        <taxon>Philasterida</taxon>
        <taxon>Pseudocohnilembidae</taxon>
        <taxon>Pseudocohnilembus</taxon>
    </lineage>
</organism>
<evidence type="ECO:0000313" key="2">
    <source>
        <dbReference type="EMBL" id="KRX07975.1"/>
    </source>
</evidence>
<protein>
    <submittedName>
        <fullName evidence="2">Uncharacterized protein</fullName>
    </submittedName>
</protein>
<dbReference type="Proteomes" id="UP000054937">
    <property type="component" value="Unassembled WGS sequence"/>
</dbReference>
<proteinExistence type="predicted"/>
<dbReference type="EMBL" id="LDAU01000077">
    <property type="protein sequence ID" value="KRX07975.1"/>
    <property type="molecule type" value="Genomic_DNA"/>
</dbReference>
<sequence length="424" mass="51257">MKKINKNYVKNIVNGLLNYVQDQREQIQQYYEKYLSEEDKKCLKIKNFFYKYKSKRFRITNKQDFRKLFITPKCQQQQKQMIIQNSENNESSKNNNKYVNNSSNGQKNQCGYIDIQMIQDENGQNQSSEETCQQMQYIDSKNEINESFTNSVKVNQTKKINLQNKKTNNNKQQNKQQQWNKLSQIQQYNDYMKNFVMNSVCDVSVIKVPIEVLLKNLEKNQQNNQQNIIDQQQLKQLHFQEKIQLKSINKYKCDSLGEFNIEKNNRDFANQKQQKQKAIDRNCFYNYTQQSAVSIQGFKHYLRNKKKQNEYRLIEKENLISQQEQQEQQNQKQKVQMQKMADDFKQEKITGKNRGVEIERKILRVFFRKFVNSDLLTYCIHKSRIRNPQYIIRVKNKVLDCLKSDFIQRKEYYQNINNIMDYEP</sequence>
<keyword evidence="3" id="KW-1185">Reference proteome</keyword>
<dbReference type="InParanoid" id="A0A0V0R0A7"/>
<dbReference type="AlphaFoldDB" id="A0A0V0R0A7"/>
<accession>A0A0V0R0A7</accession>
<name>A0A0V0R0A7_PSEPJ</name>
<feature type="coiled-coil region" evidence="1">
    <location>
        <begin position="313"/>
        <end position="343"/>
    </location>
</feature>
<gene>
    <name evidence="2" type="ORF">PPERSA_10610</name>
</gene>
<keyword evidence="1" id="KW-0175">Coiled coil</keyword>
<comment type="caution">
    <text evidence="2">The sequence shown here is derived from an EMBL/GenBank/DDBJ whole genome shotgun (WGS) entry which is preliminary data.</text>
</comment>
<evidence type="ECO:0000256" key="1">
    <source>
        <dbReference type="SAM" id="Coils"/>
    </source>
</evidence>